<dbReference type="InterPro" id="IPR003661">
    <property type="entry name" value="HisK_dim/P_dom"/>
</dbReference>
<keyword evidence="12" id="KW-1185">Reference proteome</keyword>
<dbReference type="SMART" id="SM00091">
    <property type="entry name" value="PAS"/>
    <property type="match status" value="3"/>
</dbReference>
<dbReference type="SUPFAM" id="SSF55874">
    <property type="entry name" value="ATPase domain of HSP90 chaperone/DNA topoisomerase II/histidine kinase"/>
    <property type="match status" value="1"/>
</dbReference>
<name>A0A402BHG5_9CHLR</name>
<evidence type="ECO:0000313" key="11">
    <source>
        <dbReference type="EMBL" id="GCE30851.1"/>
    </source>
</evidence>
<dbReference type="InterPro" id="IPR036890">
    <property type="entry name" value="HATPase_C_sf"/>
</dbReference>
<dbReference type="Pfam" id="PF02518">
    <property type="entry name" value="HATPase_c"/>
    <property type="match status" value="1"/>
</dbReference>
<dbReference type="CDD" id="cd00082">
    <property type="entry name" value="HisKA"/>
    <property type="match status" value="1"/>
</dbReference>
<feature type="domain" description="PAC" evidence="10">
    <location>
        <begin position="134"/>
        <end position="186"/>
    </location>
</feature>
<evidence type="ECO:0000256" key="7">
    <source>
        <dbReference type="SAM" id="MobiDB-lite"/>
    </source>
</evidence>
<dbReference type="Gene3D" id="3.30.450.40">
    <property type="match status" value="1"/>
</dbReference>
<dbReference type="SMART" id="SM00086">
    <property type="entry name" value="PAC"/>
    <property type="match status" value="3"/>
</dbReference>
<dbReference type="PROSITE" id="PS50113">
    <property type="entry name" value="PAC"/>
    <property type="match status" value="3"/>
</dbReference>
<dbReference type="InterPro" id="IPR004358">
    <property type="entry name" value="Sig_transdc_His_kin-like_C"/>
</dbReference>
<feature type="domain" description="PAC" evidence="10">
    <location>
        <begin position="279"/>
        <end position="331"/>
    </location>
</feature>
<dbReference type="EC" id="2.7.13.3" evidence="2"/>
<keyword evidence="3" id="KW-0597">Phosphoprotein</keyword>
<dbReference type="PROSITE" id="PS50112">
    <property type="entry name" value="PAS"/>
    <property type="match status" value="1"/>
</dbReference>
<protein>
    <recommendedName>
        <fullName evidence="2">histidine kinase</fullName>
        <ecNumber evidence="2">2.7.13.3</ecNumber>
    </recommendedName>
</protein>
<evidence type="ECO:0000259" key="10">
    <source>
        <dbReference type="PROSITE" id="PS50113"/>
    </source>
</evidence>
<dbReference type="Proteomes" id="UP000287171">
    <property type="component" value="Unassembled WGS sequence"/>
</dbReference>
<dbReference type="PROSITE" id="PS50109">
    <property type="entry name" value="HIS_KIN"/>
    <property type="match status" value="1"/>
</dbReference>
<dbReference type="AlphaFoldDB" id="A0A402BHG5"/>
<dbReference type="InterPro" id="IPR001610">
    <property type="entry name" value="PAC"/>
</dbReference>
<dbReference type="SMART" id="SM00387">
    <property type="entry name" value="HATPase_c"/>
    <property type="match status" value="1"/>
</dbReference>
<comment type="caution">
    <text evidence="11">The sequence shown here is derived from an EMBL/GenBank/DDBJ whole genome shotgun (WGS) entry which is preliminary data.</text>
</comment>
<feature type="coiled-coil region" evidence="6">
    <location>
        <begin position="315"/>
        <end position="342"/>
    </location>
</feature>
<dbReference type="SUPFAM" id="SSF55781">
    <property type="entry name" value="GAF domain-like"/>
    <property type="match status" value="1"/>
</dbReference>
<dbReference type="Pfam" id="PF00512">
    <property type="entry name" value="HisKA"/>
    <property type="match status" value="1"/>
</dbReference>
<dbReference type="Gene3D" id="3.30.565.10">
    <property type="entry name" value="Histidine kinase-like ATPase, C-terminal domain"/>
    <property type="match status" value="1"/>
</dbReference>
<keyword evidence="4" id="KW-0418">Kinase</keyword>
<dbReference type="GO" id="GO:0000155">
    <property type="term" value="F:phosphorelay sensor kinase activity"/>
    <property type="evidence" value="ECO:0007669"/>
    <property type="project" value="InterPro"/>
</dbReference>
<dbReference type="PRINTS" id="PR00344">
    <property type="entry name" value="BCTRLSENSOR"/>
</dbReference>
<keyword evidence="5" id="KW-0902">Two-component regulatory system</keyword>
<dbReference type="PANTHER" id="PTHR43547:SF2">
    <property type="entry name" value="HYBRID SIGNAL TRANSDUCTION HISTIDINE KINASE C"/>
    <property type="match status" value="1"/>
</dbReference>
<comment type="catalytic activity">
    <reaction evidence="1">
        <text>ATP + protein L-histidine = ADP + protein N-phospho-L-histidine.</text>
        <dbReference type="EC" id="2.7.13.3"/>
    </reaction>
</comment>
<dbReference type="InterPro" id="IPR029016">
    <property type="entry name" value="GAF-like_dom_sf"/>
</dbReference>
<dbReference type="CDD" id="cd00075">
    <property type="entry name" value="HATPase"/>
    <property type="match status" value="1"/>
</dbReference>
<accession>A0A402BHG5</accession>
<dbReference type="OrthoDB" id="136248at2"/>
<evidence type="ECO:0000259" key="8">
    <source>
        <dbReference type="PROSITE" id="PS50109"/>
    </source>
</evidence>
<dbReference type="CDD" id="cd00130">
    <property type="entry name" value="PAS"/>
    <property type="match status" value="1"/>
</dbReference>
<dbReference type="NCBIfam" id="TIGR00229">
    <property type="entry name" value="sensory_box"/>
    <property type="match status" value="1"/>
</dbReference>
<dbReference type="InterPro" id="IPR003594">
    <property type="entry name" value="HATPase_dom"/>
</dbReference>
<evidence type="ECO:0000256" key="3">
    <source>
        <dbReference type="ARBA" id="ARBA00022553"/>
    </source>
</evidence>
<dbReference type="InterPro" id="IPR005467">
    <property type="entry name" value="His_kinase_dom"/>
</dbReference>
<dbReference type="SUPFAM" id="SSF55785">
    <property type="entry name" value="PYP-like sensor domain (PAS domain)"/>
    <property type="match status" value="3"/>
</dbReference>
<proteinExistence type="predicted"/>
<evidence type="ECO:0000256" key="4">
    <source>
        <dbReference type="ARBA" id="ARBA00022777"/>
    </source>
</evidence>
<dbReference type="Gene3D" id="3.30.450.20">
    <property type="entry name" value="PAS domain"/>
    <property type="match status" value="3"/>
</dbReference>
<keyword evidence="4" id="KW-0808">Transferase</keyword>
<dbReference type="RefSeq" id="WP_126630887.1">
    <property type="nucleotide sequence ID" value="NZ_BIFT01000002.1"/>
</dbReference>
<feature type="domain" description="Histidine kinase" evidence="8">
    <location>
        <begin position="672"/>
        <end position="907"/>
    </location>
</feature>
<feature type="domain" description="PAS" evidence="9">
    <location>
        <begin position="201"/>
        <end position="277"/>
    </location>
</feature>
<dbReference type="SUPFAM" id="SSF47384">
    <property type="entry name" value="Homodimeric domain of signal transducing histidine kinase"/>
    <property type="match status" value="1"/>
</dbReference>
<keyword evidence="6" id="KW-0175">Coiled coil</keyword>
<evidence type="ECO:0000256" key="1">
    <source>
        <dbReference type="ARBA" id="ARBA00000085"/>
    </source>
</evidence>
<gene>
    <name evidence="11" type="ORF">KDA_63350</name>
</gene>
<dbReference type="SMART" id="SM00388">
    <property type="entry name" value="HisKA"/>
    <property type="match status" value="1"/>
</dbReference>
<evidence type="ECO:0000256" key="5">
    <source>
        <dbReference type="ARBA" id="ARBA00023012"/>
    </source>
</evidence>
<evidence type="ECO:0000256" key="6">
    <source>
        <dbReference type="SAM" id="Coils"/>
    </source>
</evidence>
<dbReference type="Gene3D" id="1.10.287.130">
    <property type="match status" value="1"/>
</dbReference>
<dbReference type="InterPro" id="IPR013655">
    <property type="entry name" value="PAS_fold_3"/>
</dbReference>
<feature type="domain" description="PAC" evidence="10">
    <location>
        <begin position="418"/>
        <end position="470"/>
    </location>
</feature>
<evidence type="ECO:0000259" key="9">
    <source>
        <dbReference type="PROSITE" id="PS50112"/>
    </source>
</evidence>
<organism evidence="11 12">
    <name type="scientific">Dictyobacter alpinus</name>
    <dbReference type="NCBI Taxonomy" id="2014873"/>
    <lineage>
        <taxon>Bacteria</taxon>
        <taxon>Bacillati</taxon>
        <taxon>Chloroflexota</taxon>
        <taxon>Ktedonobacteria</taxon>
        <taxon>Ktedonobacterales</taxon>
        <taxon>Dictyobacteraceae</taxon>
        <taxon>Dictyobacter</taxon>
    </lineage>
</organism>
<sequence length="908" mass="102233">MEQTTPHIFPHSEQPVIYPSSSDRDGGDDTDAMIEGETALLALEQDARLVSEVETLLEAIPDAIFQFATNGELESYNIAAQTLWSRIFNEDPSAASSILQLWSERSQDLQGQSFTLETFPLARLLHGETLAGTQAATIRTFTFDGQELYLQLSGKPLFEQPGLLAGALLVVRDMTAPHQLRQDLEDTLVQRLLEQRQRQEREQRVEHLSSTLAEYAYVYDILPDGQLRHEWVSDTLINLLGYSLEELDTRSWNFIQLFHPDDLDEVAARIAAMHAGQDDEREWRIISKNGIIHWLHDSCHTVKDNSTGFIRMYGVVKVITERKEAEQQMWQLNQQLDVMFEAITDAIMVMGPEGKLLRMNSAARDLIDQIFSDPEFSQLSLPERMARLQMKDTTGQPLEFEQTPHYRVLQGEVLKSSNTADAVISTKDGRELILNISGAPIYTATKQLLGAVLILREVSSRYQQARRKQQALLTLLEMAEALAQLPDQSEQTAVHNSQEIATRLLELSCDLLESKIGCILTIEPESGRFQPLAVMGGTLSEQASMRTILAGLALNAFFDPHQLLVLQAGEAIQLDVAHSSSLAVLLTECGMKTVLVAPLSINDTYPGLICIDGSGIERSYPRHEAMMLLRAVGKLIALVIERERLMLARTAAETRAVSEREVNRQKDAFLSLASHELRTPLATIKASIQIARRRLKRIKDAANEDRDHERTTAIVQQITTLLDRGERQVTLEHRLINAILDVSYIHEESFALQPQLFNLCEVIQRVIATTLTEENTHPIVFEDARSEQGIAVIADLERIEQVVCNYLDNAIKYSPEHTPIRICVQLEDAMVRVAIQDRGPGIPYVEQKRIWQRFYQIPDRIIYSGVAGMGLGLYISQEIIRQHHGQVGVDSSKDSGSTFWFTLPVARR</sequence>
<evidence type="ECO:0000256" key="2">
    <source>
        <dbReference type="ARBA" id="ARBA00012438"/>
    </source>
</evidence>
<dbReference type="PANTHER" id="PTHR43547">
    <property type="entry name" value="TWO-COMPONENT HISTIDINE KINASE"/>
    <property type="match status" value="1"/>
</dbReference>
<dbReference type="InterPro" id="IPR035965">
    <property type="entry name" value="PAS-like_dom_sf"/>
</dbReference>
<dbReference type="InterPro" id="IPR000014">
    <property type="entry name" value="PAS"/>
</dbReference>
<dbReference type="InterPro" id="IPR036097">
    <property type="entry name" value="HisK_dim/P_sf"/>
</dbReference>
<dbReference type="InterPro" id="IPR000700">
    <property type="entry name" value="PAS-assoc_C"/>
</dbReference>
<reference evidence="12" key="1">
    <citation type="submission" date="2018-12" db="EMBL/GenBank/DDBJ databases">
        <title>Tengunoibacter tsumagoiensis gen. nov., sp. nov., Dictyobacter kobayashii sp. nov., D. alpinus sp. nov., and D. joshuensis sp. nov. and description of Dictyobacteraceae fam. nov. within the order Ktedonobacterales isolated from Tengu-no-mugimeshi.</title>
        <authorList>
            <person name="Wang C.M."/>
            <person name="Zheng Y."/>
            <person name="Sakai Y."/>
            <person name="Toyoda A."/>
            <person name="Minakuchi Y."/>
            <person name="Abe K."/>
            <person name="Yokota A."/>
            <person name="Yabe S."/>
        </authorList>
    </citation>
    <scope>NUCLEOTIDE SEQUENCE [LARGE SCALE GENOMIC DNA]</scope>
    <source>
        <strain evidence="12">Uno16</strain>
    </source>
</reference>
<dbReference type="Pfam" id="PF13426">
    <property type="entry name" value="PAS_9"/>
    <property type="match status" value="1"/>
</dbReference>
<dbReference type="Pfam" id="PF08447">
    <property type="entry name" value="PAS_3"/>
    <property type="match status" value="1"/>
</dbReference>
<feature type="region of interest" description="Disordered" evidence="7">
    <location>
        <begin position="1"/>
        <end position="28"/>
    </location>
</feature>
<evidence type="ECO:0000313" key="12">
    <source>
        <dbReference type="Proteomes" id="UP000287171"/>
    </source>
</evidence>
<dbReference type="EMBL" id="BIFT01000002">
    <property type="protein sequence ID" value="GCE30851.1"/>
    <property type="molecule type" value="Genomic_DNA"/>
</dbReference>